<evidence type="ECO:0000256" key="1">
    <source>
        <dbReference type="ARBA" id="ARBA00022729"/>
    </source>
</evidence>
<evidence type="ECO:0000313" key="2">
    <source>
        <dbReference type="EMBL" id="KKN68282.1"/>
    </source>
</evidence>
<protein>
    <recommendedName>
        <fullName evidence="3">Curli production assembly/transport component CsgF</fullName>
    </recommendedName>
</protein>
<name>A0A0F9T0L2_9ZZZZ</name>
<reference evidence="2" key="1">
    <citation type="journal article" date="2015" name="Nature">
        <title>Complex archaea that bridge the gap between prokaryotes and eukaryotes.</title>
        <authorList>
            <person name="Spang A."/>
            <person name="Saw J.H."/>
            <person name="Jorgensen S.L."/>
            <person name="Zaremba-Niedzwiedzka K."/>
            <person name="Martijn J."/>
            <person name="Lind A.E."/>
            <person name="van Eijk R."/>
            <person name="Schleper C."/>
            <person name="Guy L."/>
            <person name="Ettema T.J."/>
        </authorList>
    </citation>
    <scope>NUCLEOTIDE SEQUENCE</scope>
</reference>
<comment type="caution">
    <text evidence="2">The sequence shown here is derived from an EMBL/GenBank/DDBJ whole genome shotgun (WGS) entry which is preliminary data.</text>
</comment>
<gene>
    <name evidence="2" type="ORF">LCGC14_0452950</name>
</gene>
<dbReference type="InterPro" id="IPR018893">
    <property type="entry name" value="T8SS_CsgF"/>
</dbReference>
<sequence length="158" mass="17948">MQWLAQTWLHQPQIWLKMDGKMKKIALIIITTLSFSSQATEIIYTPINPSFGGNPLNANMLLSKAQAQNKHKAPVIEKGYAEQFQDSLERTYLNRMVREITDMAFGEDIEDSLFNQDSIFMSGDYQIEVITSTTDSITVKITNILDDSVVIIEVPRFG</sequence>
<dbReference type="AlphaFoldDB" id="A0A0F9T0L2"/>
<keyword evidence="1" id="KW-0732">Signal</keyword>
<accession>A0A0F9T0L2</accession>
<evidence type="ECO:0008006" key="3">
    <source>
        <dbReference type="Google" id="ProtNLM"/>
    </source>
</evidence>
<dbReference type="Pfam" id="PF10614">
    <property type="entry name" value="CsgF"/>
    <property type="match status" value="1"/>
</dbReference>
<proteinExistence type="predicted"/>
<organism evidence="2">
    <name type="scientific">marine sediment metagenome</name>
    <dbReference type="NCBI Taxonomy" id="412755"/>
    <lineage>
        <taxon>unclassified sequences</taxon>
        <taxon>metagenomes</taxon>
        <taxon>ecological metagenomes</taxon>
    </lineage>
</organism>
<dbReference type="EMBL" id="LAZR01000453">
    <property type="protein sequence ID" value="KKN68282.1"/>
    <property type="molecule type" value="Genomic_DNA"/>
</dbReference>